<sequence length="165" mass="16781">MVALGAVLVLVGLGVLVIEAHVSTAGVLAVAGVMAAAAGVGVIVAGSGAALFVAIPVSVVLALVGLVAILMVAREVVVARRQEIRTGPTALVGSVAKVSTWSGEEGQVATDGALWHALLAYGWEDPRPKPGDTVIVDQLEGLTVSVRRPHAWEVTPVWKPSSLSL</sequence>
<gene>
    <name evidence="7" type="ORF">FGL98_20530</name>
</gene>
<dbReference type="GO" id="GO:0006508">
    <property type="term" value="P:proteolysis"/>
    <property type="evidence" value="ECO:0007669"/>
    <property type="project" value="UniProtKB-KW"/>
</dbReference>
<accession>A0A563DTW4</accession>
<protein>
    <submittedName>
        <fullName evidence="7">Serine protease</fullName>
    </submittedName>
</protein>
<keyword evidence="8" id="KW-1185">Reference proteome</keyword>
<dbReference type="Gene3D" id="2.40.50.140">
    <property type="entry name" value="Nucleic acid-binding proteins"/>
    <property type="match status" value="1"/>
</dbReference>
<reference evidence="7 8" key="1">
    <citation type="submission" date="2019-05" db="EMBL/GenBank/DDBJ databases">
        <authorList>
            <person name="Lee S.D."/>
        </authorList>
    </citation>
    <scope>NUCLEOTIDE SEQUENCE [LARGE SCALE GENOMIC DNA]</scope>
    <source>
        <strain evidence="7 8">C5-26</strain>
    </source>
</reference>
<dbReference type="Pfam" id="PF01957">
    <property type="entry name" value="NfeD"/>
    <property type="match status" value="1"/>
</dbReference>
<comment type="caution">
    <text evidence="7">The sequence shown here is derived from an EMBL/GenBank/DDBJ whole genome shotgun (WGS) entry which is preliminary data.</text>
</comment>
<dbReference type="InterPro" id="IPR002810">
    <property type="entry name" value="NfeD-like_C"/>
</dbReference>
<dbReference type="Proteomes" id="UP000320244">
    <property type="component" value="Unassembled WGS sequence"/>
</dbReference>
<evidence type="ECO:0000256" key="5">
    <source>
        <dbReference type="SAM" id="Phobius"/>
    </source>
</evidence>
<feature type="domain" description="NfeD-like C-terminal" evidence="6">
    <location>
        <begin position="90"/>
        <end position="148"/>
    </location>
</feature>
<evidence type="ECO:0000256" key="4">
    <source>
        <dbReference type="ARBA" id="ARBA00023136"/>
    </source>
</evidence>
<dbReference type="PANTHER" id="PTHR33507:SF4">
    <property type="entry name" value="NODULATION COMPETITIVENESS PROTEIN NFED"/>
    <property type="match status" value="1"/>
</dbReference>
<evidence type="ECO:0000256" key="2">
    <source>
        <dbReference type="ARBA" id="ARBA00022692"/>
    </source>
</evidence>
<keyword evidence="2 5" id="KW-0812">Transmembrane</keyword>
<reference evidence="7 8" key="2">
    <citation type="submission" date="2019-08" db="EMBL/GenBank/DDBJ databases">
        <title>Jejuicoccus antrihumi gen. nov., sp. nov., a new member of the family Dermacoccaceae isolated from a cave.</title>
        <authorList>
            <person name="Schumann P."/>
            <person name="Kim I.S."/>
        </authorList>
    </citation>
    <scope>NUCLEOTIDE SEQUENCE [LARGE SCALE GENOMIC DNA]</scope>
    <source>
        <strain evidence="7 8">C5-26</strain>
    </source>
</reference>
<evidence type="ECO:0000256" key="3">
    <source>
        <dbReference type="ARBA" id="ARBA00022989"/>
    </source>
</evidence>
<dbReference type="PANTHER" id="PTHR33507">
    <property type="entry name" value="INNER MEMBRANE PROTEIN YBBJ"/>
    <property type="match status" value="1"/>
</dbReference>
<dbReference type="InterPro" id="IPR052165">
    <property type="entry name" value="Membrane_assoc_protease"/>
</dbReference>
<dbReference type="EMBL" id="VCQV01000038">
    <property type="protein sequence ID" value="TWP33616.1"/>
    <property type="molecule type" value="Genomic_DNA"/>
</dbReference>
<dbReference type="SUPFAM" id="SSF141322">
    <property type="entry name" value="NfeD domain-like"/>
    <property type="match status" value="1"/>
</dbReference>
<organism evidence="7 8">
    <name type="scientific">Leekyejoonella antrihumi</name>
    <dbReference type="NCBI Taxonomy" id="1660198"/>
    <lineage>
        <taxon>Bacteria</taxon>
        <taxon>Bacillati</taxon>
        <taxon>Actinomycetota</taxon>
        <taxon>Actinomycetes</taxon>
        <taxon>Micrococcales</taxon>
        <taxon>Dermacoccaceae</taxon>
        <taxon>Leekyejoonella</taxon>
    </lineage>
</organism>
<keyword evidence="7" id="KW-0378">Hydrolase</keyword>
<keyword evidence="7" id="KW-0645">Protease</keyword>
<evidence type="ECO:0000313" key="8">
    <source>
        <dbReference type="Proteomes" id="UP000320244"/>
    </source>
</evidence>
<dbReference type="RefSeq" id="WP_146319990.1">
    <property type="nucleotide sequence ID" value="NZ_VCQV01000038.1"/>
</dbReference>
<dbReference type="GO" id="GO:0008233">
    <property type="term" value="F:peptidase activity"/>
    <property type="evidence" value="ECO:0007669"/>
    <property type="project" value="UniProtKB-KW"/>
</dbReference>
<comment type="subcellular location">
    <subcellularLocation>
        <location evidence="1">Membrane</location>
        <topology evidence="1">Multi-pass membrane protein</topology>
    </subcellularLocation>
</comment>
<dbReference type="InterPro" id="IPR012340">
    <property type="entry name" value="NA-bd_OB-fold"/>
</dbReference>
<dbReference type="AlphaFoldDB" id="A0A563DTW4"/>
<name>A0A563DTW4_9MICO</name>
<feature type="transmembrane region" description="Helical" evidence="5">
    <location>
        <begin position="51"/>
        <end position="73"/>
    </location>
</feature>
<dbReference type="OrthoDB" id="4484551at2"/>
<keyword evidence="3 5" id="KW-1133">Transmembrane helix</keyword>
<dbReference type="GO" id="GO:0016020">
    <property type="term" value="C:membrane"/>
    <property type="evidence" value="ECO:0007669"/>
    <property type="project" value="UniProtKB-SubCell"/>
</dbReference>
<proteinExistence type="predicted"/>
<evidence type="ECO:0000259" key="6">
    <source>
        <dbReference type="Pfam" id="PF01957"/>
    </source>
</evidence>
<evidence type="ECO:0000313" key="7">
    <source>
        <dbReference type="EMBL" id="TWP33616.1"/>
    </source>
</evidence>
<keyword evidence="4 5" id="KW-0472">Membrane</keyword>
<evidence type="ECO:0000256" key="1">
    <source>
        <dbReference type="ARBA" id="ARBA00004141"/>
    </source>
</evidence>